<name>A0A1C7MQD4_GRIFR</name>
<organism evidence="2 3">
    <name type="scientific">Grifola frondosa</name>
    <name type="common">Maitake</name>
    <name type="synonym">Polyporus frondosus</name>
    <dbReference type="NCBI Taxonomy" id="5627"/>
    <lineage>
        <taxon>Eukaryota</taxon>
        <taxon>Fungi</taxon>
        <taxon>Dikarya</taxon>
        <taxon>Basidiomycota</taxon>
        <taxon>Agaricomycotina</taxon>
        <taxon>Agaricomycetes</taxon>
        <taxon>Polyporales</taxon>
        <taxon>Grifolaceae</taxon>
        <taxon>Grifola</taxon>
    </lineage>
</organism>
<dbReference type="Proteomes" id="UP000092993">
    <property type="component" value="Unassembled WGS sequence"/>
</dbReference>
<dbReference type="AlphaFoldDB" id="A0A1C7MQD4"/>
<evidence type="ECO:0000256" key="1">
    <source>
        <dbReference type="SAM" id="MobiDB-lite"/>
    </source>
</evidence>
<accession>A0A1C7MQD4</accession>
<gene>
    <name evidence="2" type="ORF">A0H81_01292</name>
</gene>
<reference evidence="2 3" key="1">
    <citation type="submission" date="2016-03" db="EMBL/GenBank/DDBJ databases">
        <title>Whole genome sequencing of Grifola frondosa 9006-11.</title>
        <authorList>
            <person name="Min B."/>
            <person name="Park H."/>
            <person name="Kim J.-G."/>
            <person name="Cho H."/>
            <person name="Oh Y.-L."/>
            <person name="Kong W.-S."/>
            <person name="Choi I.-G."/>
        </authorList>
    </citation>
    <scope>NUCLEOTIDE SEQUENCE [LARGE SCALE GENOMIC DNA]</scope>
    <source>
        <strain evidence="2 3">9006-11</strain>
    </source>
</reference>
<evidence type="ECO:0000313" key="2">
    <source>
        <dbReference type="EMBL" id="OBZ78917.1"/>
    </source>
</evidence>
<dbReference type="EMBL" id="LUGG01000001">
    <property type="protein sequence ID" value="OBZ78917.1"/>
    <property type="molecule type" value="Genomic_DNA"/>
</dbReference>
<proteinExistence type="predicted"/>
<feature type="compositionally biased region" description="Polar residues" evidence="1">
    <location>
        <begin position="8"/>
        <end position="17"/>
    </location>
</feature>
<sequence length="119" mass="13375">MVKAGLNRISNSTSPKSSPWAETGDPWSEKERARATKKRLHTIVSHRMIPSAIPYQWTRWTPRTTIAGTYTTHAASATYGDIEGRNPYPDHMPATGDKRYSHQTYVPPWTISAAEEAFS</sequence>
<comment type="caution">
    <text evidence="2">The sequence shown here is derived from an EMBL/GenBank/DDBJ whole genome shotgun (WGS) entry which is preliminary data.</text>
</comment>
<protein>
    <submittedName>
        <fullName evidence="2">Uncharacterized protein</fullName>
    </submittedName>
</protein>
<keyword evidence="3" id="KW-1185">Reference proteome</keyword>
<feature type="region of interest" description="Disordered" evidence="1">
    <location>
        <begin position="1"/>
        <end position="34"/>
    </location>
</feature>
<evidence type="ECO:0000313" key="3">
    <source>
        <dbReference type="Proteomes" id="UP000092993"/>
    </source>
</evidence>